<evidence type="ECO:0000313" key="2">
    <source>
        <dbReference type="EMBL" id="CAL5983102.1"/>
    </source>
</evidence>
<gene>
    <name evidence="1" type="ORF">HINF_LOCUS64362</name>
    <name evidence="2" type="ORF">HINF_LOCUS7462</name>
</gene>
<protein>
    <submittedName>
        <fullName evidence="1">SNF7 family protein</fullName>
    </submittedName>
    <submittedName>
        <fullName evidence="2">SNF7_family protein</fullName>
    </submittedName>
</protein>
<dbReference type="GO" id="GO:0007034">
    <property type="term" value="P:vacuolar transport"/>
    <property type="evidence" value="ECO:0007669"/>
    <property type="project" value="InterPro"/>
</dbReference>
<comment type="caution">
    <text evidence="1">The sequence shown here is derived from an EMBL/GenBank/DDBJ whole genome shotgun (WGS) entry which is preliminary data.</text>
</comment>
<dbReference type="EMBL" id="CAXDID020000015">
    <property type="protein sequence ID" value="CAL5983102.1"/>
    <property type="molecule type" value="Genomic_DNA"/>
</dbReference>
<dbReference type="InterPro" id="IPR005024">
    <property type="entry name" value="Snf7_fam"/>
</dbReference>
<sequence>MSGMEDFMFNLKFQAKQFKRESDHALKEANKTQAKCRDNLQKGNRDAAQIYAQQVIQQRNFSARYLQMSVKFDILQSQLKSQELSKNVTKDIQKMNKIVATQLEPAQILDSAKTMTQFNELCEQMGVQQSVVQNMMGETAPIGVAQLITQLEEEIATKQTEQVGNVPSIQTQQVVNSNVNEVEDMQKRLAMM</sequence>
<dbReference type="Gene3D" id="6.10.140.1230">
    <property type="match status" value="1"/>
</dbReference>
<organism evidence="1">
    <name type="scientific">Hexamita inflata</name>
    <dbReference type="NCBI Taxonomy" id="28002"/>
    <lineage>
        <taxon>Eukaryota</taxon>
        <taxon>Metamonada</taxon>
        <taxon>Diplomonadida</taxon>
        <taxon>Hexamitidae</taxon>
        <taxon>Hexamitinae</taxon>
        <taxon>Hexamita</taxon>
    </lineage>
</organism>
<dbReference type="Pfam" id="PF03357">
    <property type="entry name" value="Snf7"/>
    <property type="match status" value="1"/>
</dbReference>
<proteinExistence type="predicted"/>
<reference evidence="1" key="1">
    <citation type="submission" date="2023-06" db="EMBL/GenBank/DDBJ databases">
        <authorList>
            <person name="Kurt Z."/>
        </authorList>
    </citation>
    <scope>NUCLEOTIDE SEQUENCE</scope>
</reference>
<dbReference type="Proteomes" id="UP001642409">
    <property type="component" value="Unassembled WGS sequence"/>
</dbReference>
<evidence type="ECO:0000313" key="3">
    <source>
        <dbReference type="Proteomes" id="UP001642409"/>
    </source>
</evidence>
<accession>A0AA86RHN6</accession>
<evidence type="ECO:0000313" key="1">
    <source>
        <dbReference type="EMBL" id="CAI9976717.1"/>
    </source>
</evidence>
<dbReference type="EMBL" id="CATOUU010001174">
    <property type="protein sequence ID" value="CAI9976717.1"/>
    <property type="molecule type" value="Genomic_DNA"/>
</dbReference>
<dbReference type="PANTHER" id="PTHR10476">
    <property type="entry name" value="CHARGED MULTIVESICULAR BODY PROTEIN"/>
    <property type="match status" value="1"/>
</dbReference>
<name>A0AA86RHN6_9EUKA</name>
<dbReference type="AlphaFoldDB" id="A0AA86RHN6"/>
<keyword evidence="3" id="KW-1185">Reference proteome</keyword>
<reference evidence="2 3" key="2">
    <citation type="submission" date="2024-07" db="EMBL/GenBank/DDBJ databases">
        <authorList>
            <person name="Akdeniz Z."/>
        </authorList>
    </citation>
    <scope>NUCLEOTIDE SEQUENCE [LARGE SCALE GENOMIC DNA]</scope>
</reference>